<name>F8JZ72_STREN</name>
<evidence type="ECO:0008006" key="8">
    <source>
        <dbReference type="Google" id="ProtNLM"/>
    </source>
</evidence>
<accession>F8JZ72</accession>
<evidence type="ECO:0000313" key="6">
    <source>
        <dbReference type="EMBL" id="AEW94742.1"/>
    </source>
</evidence>
<dbReference type="Pfam" id="PF13490">
    <property type="entry name" value="zf-HC2"/>
    <property type="match status" value="1"/>
</dbReference>
<dbReference type="Pfam" id="PF11716">
    <property type="entry name" value="MDMPI_N"/>
    <property type="match status" value="1"/>
</dbReference>
<sequence>MTGPVNDGPLPDDGRDGGAGDGGPVGGRTGGGRTGGGRSGSARDDRAGDGCAGGGGVPPRGMPVPRVPPPRAAAEDGPLPVVPPTAPGASGPTVNPREAPVRYDHRTLKSLLGAWALSACPAEESAAVEAHLTDCASCADEALRLREAVALLRPEDSLDLDPMLRTRVLENCLGRRPARIPIPEWAGPYDTETARLDALLRDLGESDWRAPVKLEWYAGSRTVSVAQVIGHLTAVDSLLAASLGMATPLGADAPRDPAGRTEAYWSRCDDRTPEATVRETWREQGRSLVRTVSFAGLGTAGLEVGYGTFALPLRDAFLDRAMECWIHAEDVAEAVAYPYDPPAPRHLHRMVDLAVRMLPLALAGLRRAGLARSPARLVEAGAPCRTLHLDLEGKGGGHWYIPLDSPAATASPDETVAEVALESTEFCRLAAGHRTPEDLAVGQYGDREVVRDVLIAAARMSRL</sequence>
<dbReference type="InterPro" id="IPR034660">
    <property type="entry name" value="DinB/YfiT-like"/>
</dbReference>
<dbReference type="KEGG" id="sct:SCAT_2386"/>
<dbReference type="STRING" id="1003195.SCATT_23710"/>
<dbReference type="HOGENOM" id="CLU_034291_0_0_11"/>
<accession>G8WRY2</accession>
<evidence type="ECO:0000256" key="2">
    <source>
        <dbReference type="ARBA" id="ARBA00023163"/>
    </source>
</evidence>
<feature type="compositionally biased region" description="Pro residues" evidence="3">
    <location>
        <begin position="60"/>
        <end position="71"/>
    </location>
</feature>
<feature type="compositionally biased region" description="Gly residues" evidence="3">
    <location>
        <begin position="19"/>
        <end position="39"/>
    </location>
</feature>
<evidence type="ECO:0000256" key="3">
    <source>
        <dbReference type="SAM" id="MobiDB-lite"/>
    </source>
</evidence>
<dbReference type="OrthoDB" id="4321761at2"/>
<feature type="domain" description="Mycothiol-dependent maleylpyruvate isomerase metal-binding" evidence="4">
    <location>
        <begin position="191"/>
        <end position="332"/>
    </location>
</feature>
<dbReference type="InterPro" id="IPR027383">
    <property type="entry name" value="Znf_put"/>
</dbReference>
<dbReference type="eggNOG" id="ENOG50337WN">
    <property type="taxonomic scope" value="Bacteria"/>
</dbReference>
<feature type="domain" description="Putative zinc-finger" evidence="5">
    <location>
        <begin position="109"/>
        <end position="139"/>
    </location>
</feature>
<dbReference type="Gene3D" id="1.20.120.450">
    <property type="entry name" value="dinb family like domain"/>
    <property type="match status" value="1"/>
</dbReference>
<protein>
    <recommendedName>
        <fullName evidence="8">Zinc-finger domain-containing protein</fullName>
    </recommendedName>
</protein>
<dbReference type="KEGG" id="scy:SCATT_23710"/>
<dbReference type="GO" id="GO:0046872">
    <property type="term" value="F:metal ion binding"/>
    <property type="evidence" value="ECO:0007669"/>
    <property type="project" value="InterPro"/>
</dbReference>
<dbReference type="SUPFAM" id="SSF109854">
    <property type="entry name" value="DinB/YfiT-like putative metalloenzymes"/>
    <property type="match status" value="1"/>
</dbReference>
<dbReference type="Proteomes" id="UP000007842">
    <property type="component" value="Chromosome"/>
</dbReference>
<dbReference type="InterPro" id="IPR041916">
    <property type="entry name" value="Anti_sigma_zinc_sf"/>
</dbReference>
<dbReference type="EMBL" id="CP003219">
    <property type="protein sequence ID" value="AEW94742.1"/>
    <property type="molecule type" value="Genomic_DNA"/>
</dbReference>
<feature type="region of interest" description="Disordered" evidence="3">
    <location>
        <begin position="1"/>
        <end position="97"/>
    </location>
</feature>
<evidence type="ECO:0000259" key="4">
    <source>
        <dbReference type="Pfam" id="PF11716"/>
    </source>
</evidence>
<gene>
    <name evidence="6" type="ordered locus">SCATT_23710</name>
</gene>
<dbReference type="PATRIC" id="fig|1003195.11.peg.3898"/>
<organism evidence="6 7">
    <name type="scientific">Streptantibioticus cattleyicolor (strain ATCC 35852 / DSM 46488 / JCM 4925 / NBRC 14057 / NRRL 8057)</name>
    <name type="common">Streptomyces cattleya</name>
    <dbReference type="NCBI Taxonomy" id="1003195"/>
    <lineage>
        <taxon>Bacteria</taxon>
        <taxon>Bacillati</taxon>
        <taxon>Actinomycetota</taxon>
        <taxon>Actinomycetes</taxon>
        <taxon>Kitasatosporales</taxon>
        <taxon>Streptomycetaceae</taxon>
        <taxon>Streptantibioticus</taxon>
    </lineage>
</organism>
<keyword evidence="2" id="KW-0804">Transcription</keyword>
<dbReference type="InterPro" id="IPR017517">
    <property type="entry name" value="Maleyloyr_isom"/>
</dbReference>
<dbReference type="Gene3D" id="1.10.10.1320">
    <property type="entry name" value="Anti-sigma factor, zinc-finger domain"/>
    <property type="match status" value="1"/>
</dbReference>
<dbReference type="InterPro" id="IPR024344">
    <property type="entry name" value="MDMPI_metal-binding"/>
</dbReference>
<dbReference type="RefSeq" id="WP_014143132.1">
    <property type="nucleotide sequence ID" value="NC_016111.1"/>
</dbReference>
<keyword evidence="1" id="KW-0805">Transcription regulation</keyword>
<evidence type="ECO:0000259" key="5">
    <source>
        <dbReference type="Pfam" id="PF13490"/>
    </source>
</evidence>
<proteinExistence type="predicted"/>
<keyword evidence="7" id="KW-1185">Reference proteome</keyword>
<dbReference type="AlphaFoldDB" id="F8JZ72"/>
<dbReference type="NCBIfam" id="TIGR03083">
    <property type="entry name" value="maleylpyruvate isomerase family mycothiol-dependent enzyme"/>
    <property type="match status" value="1"/>
</dbReference>
<reference evidence="7" key="1">
    <citation type="submission" date="2011-12" db="EMBL/GenBank/DDBJ databases">
        <title>Complete genome sequence of Streptomyces cattleya strain DSM 46488.</title>
        <authorList>
            <person name="Ou H.-Y."/>
            <person name="Li P."/>
            <person name="Zhao C."/>
            <person name="O'Hagan D."/>
            <person name="Deng Z."/>
        </authorList>
    </citation>
    <scope>NUCLEOTIDE SEQUENCE [LARGE SCALE GENOMIC DNA]</scope>
    <source>
        <strain evidence="7">ATCC 35852 / DSM 46488 / JCM 4925 / NBRC 14057 / NRRL 8057</strain>
    </source>
</reference>
<evidence type="ECO:0000313" key="7">
    <source>
        <dbReference type="Proteomes" id="UP000007842"/>
    </source>
</evidence>
<evidence type="ECO:0000256" key="1">
    <source>
        <dbReference type="ARBA" id="ARBA00023015"/>
    </source>
</evidence>